<feature type="domain" description="Cyclic nucleotide-binding" evidence="8">
    <location>
        <begin position="354"/>
        <end position="455"/>
    </location>
</feature>
<comment type="subcellular location">
    <subcellularLocation>
        <location evidence="1">Membrane</location>
        <topology evidence="1">Multi-pass membrane protein</topology>
    </subcellularLocation>
</comment>
<dbReference type="GO" id="GO:0042391">
    <property type="term" value="P:regulation of membrane potential"/>
    <property type="evidence" value="ECO:0007669"/>
    <property type="project" value="TreeGrafter"/>
</dbReference>
<dbReference type="EnsemblMetazoa" id="PHUM022250-RA">
    <property type="protein sequence ID" value="PHUM022250-PA"/>
    <property type="gene ID" value="PHUM022250"/>
</dbReference>
<protein>
    <submittedName>
        <fullName evidence="9">Voltage and ligand gated potassium channel, putative</fullName>
    </submittedName>
</protein>
<dbReference type="SUPFAM" id="SSF51206">
    <property type="entry name" value="cAMP-binding domain-like"/>
    <property type="match status" value="4"/>
</dbReference>
<dbReference type="InterPro" id="IPR050818">
    <property type="entry name" value="KCNH_animal-type"/>
</dbReference>
<feature type="transmembrane region" description="Helical" evidence="7">
    <location>
        <begin position="1681"/>
        <end position="1703"/>
    </location>
</feature>
<dbReference type="InterPro" id="IPR005821">
    <property type="entry name" value="Ion_trans_dom"/>
</dbReference>
<feature type="transmembrane region" description="Helical" evidence="7">
    <location>
        <begin position="263"/>
        <end position="284"/>
    </location>
</feature>
<evidence type="ECO:0000259" key="8">
    <source>
        <dbReference type="PROSITE" id="PS50042"/>
    </source>
</evidence>
<dbReference type="GeneID" id="8233858"/>
<feature type="transmembrane region" description="Helical" evidence="7">
    <location>
        <begin position="1547"/>
        <end position="1567"/>
    </location>
</feature>
<reference evidence="9" key="1">
    <citation type="submission" date="2007-04" db="EMBL/GenBank/DDBJ databases">
        <title>Annotation of Pediculus humanus corporis strain USDA.</title>
        <authorList>
            <person name="Kirkness E."/>
            <person name="Hannick L."/>
            <person name="Hass B."/>
            <person name="Bruggner R."/>
            <person name="Lawson D."/>
            <person name="Bidwell S."/>
            <person name="Joardar V."/>
            <person name="Caler E."/>
            <person name="Walenz B."/>
            <person name="Inman J."/>
            <person name="Schobel S."/>
            <person name="Galinsky K."/>
            <person name="Amedeo P."/>
            <person name="Strausberg R."/>
        </authorList>
    </citation>
    <scope>NUCLEOTIDE SEQUENCE</scope>
    <source>
        <strain evidence="9">USDA</strain>
    </source>
</reference>
<feature type="transmembrane region" description="Helical" evidence="7">
    <location>
        <begin position="228"/>
        <end position="251"/>
    </location>
</feature>
<dbReference type="GO" id="GO:0005886">
    <property type="term" value="C:plasma membrane"/>
    <property type="evidence" value="ECO:0007669"/>
    <property type="project" value="TreeGrafter"/>
</dbReference>
<sequence length="1915" mass="223310">MDFLEVYSLPPGNKPKYIPKIYDSEKVENNKRFNRFLLFILLGVYIRFIMTLYDIGFRPRSRSLETFNYITVVLDAFYFLDVISQIIYRKKWPKSTSRLKKNAPYLSRLVWRNNMFLPRPIWMLVFDIISLLPFSLVKNVYVDSTYIFLWEFPSALRVYRVLAHYGSEAKKISPSTNKSLGLFLRAGMFWMILSHTLACIWGYVLDKIDINFSIRDNSTNDLKDEKPFHYYIFLFYFVFTGLTNIGFGDIIPTSDGEKLLESLVMLVGFILLKGYLIATLTSVLTEKARRLTYLKFRLSLMSFEMARNLNLNLISLHYKKGIGILNRLLLTLPDSFSIQVYNDLFVAALNTSLLFRSCDEFSKRAIARIMRVELFMAGDAILKRRKFNSKMFYVRKGTIHIMSYQDDATEVMTFGAGTIFGQISLLLSLPAKSEVHAATFCEIHSLSRKRLFRVLKDYAHAKKIIQNVHKNMLLNAMADKSDKHKRKAPGNLLTTYSFYKVPIETSKLARDDICIVTRCPYIFMPDTIFIKAWNVLITIIIIFICFYYPYQAAFAREYKKDLEPLFIIVDLVFLLNLYLSLSTSVIRENVLFSSLRDIVPARLTTLNTVCEIIAIIPAHYFIWHTNRLKSVILCLKCVMFYKVHLVFKTAEWSYGKTTIFLLRLIKYVLYFLFGAYIIGIVFYMEACYVDPCLQDSWYVTTSSPNRSEPIWVSFYFAIIVISGTGFGDIVPNNITDIIYVIGFIIFGVLLLIYLIADYSANLSLSREPRINKCNSFRQEFIELAERVNSFLRSQKMLKSERTRVRHFLNLQWERNSLFTHAHTPTQGYEFTSENRLFYDMPKHLLYTINQFTRTDGSEILGNLLNSSIRRIFPPHEVVIYAGEICDSLIILEQGYCEVTYGKDTSITKIIHAGQDIGLVEFMLDMTSFCHVRTLTHCVIIKLQSKNLIRAFSLNPIIAAEFKKSIEIFAKSPILKDAKKNQPVLLHLTVRKAVQESFYRFRYYRKQGGNQELRDPYLKLGLCQWLRYLLFRVTVLPYGNFLKRWEFSRCIFAFLSSLIFPCLPYFELEFGFLYYLSIILDITAWVDMYFRCHVCYYNKQNILVTHPLWTLGHYLKGNFVLDFIFSFPFDRILYRPIYDVNDEAIVSSNANNLLRILRVGQVYRIPVTLSTAGVDFLSPPHLYWVIATATILTTTFVNLATIEFPTLPSYVFIVNFYWTCTTAFGVGFGDIVGSTQGLMIYVNIVILVCKYYKPYLYFNYVTVIIASYLTRINMNLTMFQQGMSHLISFLKVENVEPMLRKHIINHFEYIWKKNRAFSNLGSAFHRLLCSKLDEIHFQSGAAIYKPGDVLSQFYIVHQGEVTLVGKTENETVELGRSKIFGIFKNLPTDTVSLSAVATKNVTILGIDSLMLYSILKNYKKSHDDQINDQDIEFEFQDALYMSNTISTEWQEGTQSLSTSKYYYQLVYLTYNYSKFILVFYVVLSLYTANIVTFNLAFQYNSKIAYIIDLFIEFLFVVKIVIEFFKGYLNDFGEFVSDLRLISKRYMKTASFYLDILSTFPFEIFSLIMDKEDKRNYLATWLRMTKLLRLYNVWYFFNLRFDTLSVNMILLKIMANTVWTTTLVHQCSCLWYFVSCPNAYCPNSKLWNRIKRTAPDNTEYVNCFYFIIAIMTTTGLGDLSATTVTEIMCVIFFCFVFFFYTAIFIGEMVSSTNKYLFSKTKFEYEVEELKNYLIISEIPYENQKLILKYVVNLWRNEKGKQVPDILKFAPTYLVNEIKLSTYGGHIKKNPLFKNCSQNFQKQLIYLLIRTVFYFGDVIVFEGQASIEPLVDKTAYFVHSGQVVCKNCSDKTIYREYSFFGLSQCVKESLPHHQTFVANSSCVILSLNITKAKFLIKFFPEDMKYIVDNVNAIESNLM</sequence>
<feature type="transmembrane region" description="Helical" evidence="7">
    <location>
        <begin position="528"/>
        <end position="550"/>
    </location>
</feature>
<evidence type="ECO:0000256" key="2">
    <source>
        <dbReference type="ARBA" id="ARBA00022448"/>
    </source>
</evidence>
<keyword evidence="2" id="KW-0813">Transport</keyword>
<dbReference type="InterPro" id="IPR013099">
    <property type="entry name" value="K_chnl_dom"/>
</dbReference>
<dbReference type="eggNOG" id="KOG0501">
    <property type="taxonomic scope" value="Eukaryota"/>
</dbReference>
<evidence type="ECO:0000313" key="9">
    <source>
        <dbReference type="EMBL" id="EEB10158.1"/>
    </source>
</evidence>
<gene>
    <name evidence="10" type="primary">8233858</name>
    <name evidence="9" type="ORF">Phum_PHUM022250</name>
</gene>
<dbReference type="PANTHER" id="PTHR10217">
    <property type="entry name" value="VOLTAGE AND LIGAND GATED POTASSIUM CHANNEL"/>
    <property type="match status" value="1"/>
</dbReference>
<dbReference type="InterPro" id="IPR000595">
    <property type="entry name" value="cNMP-bd_dom"/>
</dbReference>
<evidence type="ECO:0000256" key="6">
    <source>
        <dbReference type="ARBA" id="ARBA00023136"/>
    </source>
</evidence>
<name>E0V9V2_PEDHC</name>
<dbReference type="Gene3D" id="2.60.120.10">
    <property type="entry name" value="Jelly Rolls"/>
    <property type="match status" value="4"/>
</dbReference>
<feature type="transmembrane region" description="Helical" evidence="7">
    <location>
        <begin position="1254"/>
        <end position="1273"/>
    </location>
</feature>
<feature type="transmembrane region" description="Helical" evidence="7">
    <location>
        <begin position="1221"/>
        <end position="1247"/>
    </location>
</feature>
<evidence type="ECO:0000256" key="3">
    <source>
        <dbReference type="ARBA" id="ARBA00022692"/>
    </source>
</evidence>
<keyword evidence="5" id="KW-0406">Ion transport</keyword>
<feature type="transmembrane region" description="Helical" evidence="7">
    <location>
        <begin position="667"/>
        <end position="689"/>
    </location>
</feature>
<dbReference type="InterPro" id="IPR018488">
    <property type="entry name" value="cNMP-bd_CS"/>
</dbReference>
<dbReference type="PROSITE" id="PS50042">
    <property type="entry name" value="CNMP_BINDING_3"/>
    <property type="match status" value="3"/>
</dbReference>
<dbReference type="Pfam" id="PF07885">
    <property type="entry name" value="Ion_trans_2"/>
    <property type="match status" value="1"/>
</dbReference>
<dbReference type="RefSeq" id="XP_002422896.1">
    <property type="nucleotide sequence ID" value="XM_002422851.1"/>
</dbReference>
<feature type="transmembrane region" description="Helical" evidence="7">
    <location>
        <begin position="562"/>
        <end position="581"/>
    </location>
</feature>
<dbReference type="HOGENOM" id="CLU_240943_0_0_1"/>
<feature type="transmembrane region" description="Helical" evidence="7">
    <location>
        <begin position="1658"/>
        <end position="1675"/>
    </location>
</feature>
<keyword evidence="9" id="KW-0407">Ion channel</keyword>
<dbReference type="STRING" id="121224.E0V9V2"/>
<feature type="transmembrane region" description="Helical" evidence="7">
    <location>
        <begin position="1508"/>
        <end position="1527"/>
    </location>
</feature>
<dbReference type="InterPro" id="IPR014710">
    <property type="entry name" value="RmlC-like_jellyroll"/>
</dbReference>
<dbReference type="Proteomes" id="UP000009046">
    <property type="component" value="Unassembled WGS sequence"/>
</dbReference>
<dbReference type="PANTHER" id="PTHR10217:SF435">
    <property type="entry name" value="POTASSIUM VOLTAGE-GATED CHANNEL PROTEIN EAG"/>
    <property type="match status" value="1"/>
</dbReference>
<feature type="domain" description="Cyclic nucleotide-binding" evidence="8">
    <location>
        <begin position="1315"/>
        <end position="1414"/>
    </location>
</feature>
<accession>E0V9V2</accession>
<evidence type="ECO:0000256" key="4">
    <source>
        <dbReference type="ARBA" id="ARBA00022989"/>
    </source>
</evidence>
<dbReference type="CTD" id="8233858"/>
<feature type="transmembrane region" description="Helical" evidence="7">
    <location>
        <begin position="737"/>
        <end position="756"/>
    </location>
</feature>
<evidence type="ECO:0000256" key="7">
    <source>
        <dbReference type="SAM" id="Phobius"/>
    </source>
</evidence>
<dbReference type="KEGG" id="phu:Phum_PHUM022250"/>
<keyword evidence="4 7" id="KW-1133">Transmembrane helix</keyword>
<keyword evidence="3 7" id="KW-0812">Transmembrane</keyword>
<evidence type="ECO:0000313" key="11">
    <source>
        <dbReference type="Proteomes" id="UP000009046"/>
    </source>
</evidence>
<organism>
    <name type="scientific">Pediculus humanus subsp. corporis</name>
    <name type="common">Body louse</name>
    <dbReference type="NCBI Taxonomy" id="121224"/>
    <lineage>
        <taxon>Eukaryota</taxon>
        <taxon>Metazoa</taxon>
        <taxon>Ecdysozoa</taxon>
        <taxon>Arthropoda</taxon>
        <taxon>Hexapoda</taxon>
        <taxon>Insecta</taxon>
        <taxon>Pterygota</taxon>
        <taxon>Neoptera</taxon>
        <taxon>Paraneoptera</taxon>
        <taxon>Psocodea</taxon>
        <taxon>Troctomorpha</taxon>
        <taxon>Phthiraptera</taxon>
        <taxon>Anoplura</taxon>
        <taxon>Pediculidae</taxon>
        <taxon>Pediculus</taxon>
    </lineage>
</organism>
<dbReference type="OrthoDB" id="415460at2759"/>
<dbReference type="SMART" id="SM00100">
    <property type="entry name" value="cNMP"/>
    <property type="match status" value="3"/>
</dbReference>
<dbReference type="Pfam" id="PF00520">
    <property type="entry name" value="Ion_trans"/>
    <property type="match status" value="2"/>
</dbReference>
<feature type="domain" description="Cyclic nucleotide-binding" evidence="8">
    <location>
        <begin position="851"/>
        <end position="949"/>
    </location>
</feature>
<dbReference type="PROSITE" id="PS00888">
    <property type="entry name" value="CNMP_BINDING_1"/>
    <property type="match status" value="1"/>
</dbReference>
<feature type="transmembrane region" description="Helical" evidence="7">
    <location>
        <begin position="1181"/>
        <end position="1201"/>
    </location>
</feature>
<evidence type="ECO:0000313" key="10">
    <source>
        <dbReference type="EnsemblMetazoa" id="PHUM022250-PA"/>
    </source>
</evidence>
<evidence type="ECO:0000256" key="5">
    <source>
        <dbReference type="ARBA" id="ARBA00023065"/>
    </source>
</evidence>
<keyword evidence="11" id="KW-1185">Reference proteome</keyword>
<proteinExistence type="predicted"/>
<dbReference type="EMBL" id="AAZO01000263">
    <property type="status" value="NOT_ANNOTATED_CDS"/>
    <property type="molecule type" value="Genomic_DNA"/>
</dbReference>
<dbReference type="GO" id="GO:0005242">
    <property type="term" value="F:inward rectifier potassium channel activity"/>
    <property type="evidence" value="ECO:0007669"/>
    <property type="project" value="TreeGrafter"/>
</dbReference>
<evidence type="ECO:0000256" key="1">
    <source>
        <dbReference type="ARBA" id="ARBA00004141"/>
    </source>
</evidence>
<dbReference type="InParanoid" id="E0V9V2"/>
<dbReference type="CDD" id="cd00038">
    <property type="entry name" value="CAP_ED"/>
    <property type="match status" value="3"/>
</dbReference>
<dbReference type="eggNOG" id="KOG0498">
    <property type="taxonomic scope" value="Eukaryota"/>
</dbReference>
<feature type="transmembrane region" description="Helical" evidence="7">
    <location>
        <begin position="67"/>
        <end position="88"/>
    </location>
</feature>
<reference evidence="9" key="2">
    <citation type="submission" date="2007-04" db="EMBL/GenBank/DDBJ databases">
        <title>The genome of the human body louse.</title>
        <authorList>
            <consortium name="The Human Body Louse Genome Consortium"/>
            <person name="Kirkness E."/>
            <person name="Walenz B."/>
            <person name="Hass B."/>
            <person name="Bruggner R."/>
            <person name="Strausberg R."/>
        </authorList>
    </citation>
    <scope>NUCLEOTIDE SEQUENCE</scope>
    <source>
        <strain evidence="9">USDA</strain>
    </source>
</reference>
<dbReference type="EMBL" id="DS234996">
    <property type="protein sequence ID" value="EEB10158.1"/>
    <property type="molecule type" value="Genomic_DNA"/>
</dbReference>
<feature type="transmembrane region" description="Helical" evidence="7">
    <location>
        <begin position="1071"/>
        <end position="1089"/>
    </location>
</feature>
<feature type="transmembrane region" description="Helical" evidence="7">
    <location>
        <begin position="1474"/>
        <end position="1496"/>
    </location>
</feature>
<feature type="transmembrane region" description="Helical" evidence="7">
    <location>
        <begin position="36"/>
        <end position="55"/>
    </location>
</feature>
<feature type="transmembrane region" description="Helical" evidence="7">
    <location>
        <begin position="109"/>
        <end position="132"/>
    </location>
</feature>
<reference evidence="10" key="3">
    <citation type="submission" date="2020-05" db="UniProtKB">
        <authorList>
            <consortium name="EnsemblMetazoa"/>
        </authorList>
    </citation>
    <scope>IDENTIFICATION</scope>
    <source>
        <strain evidence="10">USDA</strain>
    </source>
</reference>
<dbReference type="InterPro" id="IPR018490">
    <property type="entry name" value="cNMP-bd_dom_sf"/>
</dbReference>
<dbReference type="SUPFAM" id="SSF81324">
    <property type="entry name" value="Voltage-gated potassium channels"/>
    <property type="match status" value="4"/>
</dbReference>
<feature type="transmembrane region" description="Helical" evidence="7">
    <location>
        <begin position="182"/>
        <end position="204"/>
    </location>
</feature>
<keyword evidence="6 7" id="KW-0472">Membrane</keyword>
<feature type="transmembrane region" description="Helical" evidence="7">
    <location>
        <begin position="710"/>
        <end position="731"/>
    </location>
</feature>
<dbReference type="VEuPathDB" id="VectorBase:PHUM022250"/>
<dbReference type="OMA" id="YEITRFW"/>
<dbReference type="Pfam" id="PF00027">
    <property type="entry name" value="cNMP_binding"/>
    <property type="match status" value="3"/>
</dbReference>
<dbReference type="Gene3D" id="1.10.287.70">
    <property type="match status" value="4"/>
</dbReference>